<evidence type="ECO:0000256" key="2">
    <source>
        <dbReference type="SAM" id="SignalP"/>
    </source>
</evidence>
<keyword evidence="4" id="KW-1185">Reference proteome</keyword>
<feature type="transmembrane region" description="Helical" evidence="1">
    <location>
        <begin position="166"/>
        <end position="186"/>
    </location>
</feature>
<comment type="caution">
    <text evidence="3">The sequence shown here is derived from an EMBL/GenBank/DDBJ whole genome shotgun (WGS) entry which is preliminary data.</text>
</comment>
<keyword evidence="1" id="KW-1133">Transmembrane helix</keyword>
<dbReference type="RefSeq" id="WP_264516043.1">
    <property type="nucleotide sequence ID" value="NZ_JAPDDR010000015.1"/>
</dbReference>
<accession>A0ABT3G9D4</accession>
<organism evidence="3 4">
    <name type="scientific">Luteolibacter rhizosphaerae</name>
    <dbReference type="NCBI Taxonomy" id="2989719"/>
    <lineage>
        <taxon>Bacteria</taxon>
        <taxon>Pseudomonadati</taxon>
        <taxon>Verrucomicrobiota</taxon>
        <taxon>Verrucomicrobiia</taxon>
        <taxon>Verrucomicrobiales</taxon>
        <taxon>Verrucomicrobiaceae</taxon>
        <taxon>Luteolibacter</taxon>
    </lineage>
</organism>
<proteinExistence type="predicted"/>
<feature type="chain" id="PRO_5047215559" description="DUF4328 domain-containing protein" evidence="2">
    <location>
        <begin position="21"/>
        <end position="203"/>
    </location>
</feature>
<gene>
    <name evidence="3" type="ORF">OJ996_22960</name>
</gene>
<dbReference type="EMBL" id="JAPDDR010000015">
    <property type="protein sequence ID" value="MCW1916466.1"/>
    <property type="molecule type" value="Genomic_DNA"/>
</dbReference>
<keyword evidence="2" id="KW-0732">Signal</keyword>
<dbReference type="Proteomes" id="UP001165653">
    <property type="component" value="Unassembled WGS sequence"/>
</dbReference>
<reference evidence="3" key="1">
    <citation type="submission" date="2022-10" db="EMBL/GenBank/DDBJ databases">
        <title>Luteolibacter sp. GHJ8, whole genome shotgun sequencing project.</title>
        <authorList>
            <person name="Zhao G."/>
            <person name="Shen L."/>
        </authorList>
    </citation>
    <scope>NUCLEOTIDE SEQUENCE</scope>
    <source>
        <strain evidence="3">GHJ8</strain>
    </source>
</reference>
<feature type="transmembrane region" description="Helical" evidence="1">
    <location>
        <begin position="123"/>
        <end position="146"/>
    </location>
</feature>
<feature type="transmembrane region" description="Helical" evidence="1">
    <location>
        <begin position="44"/>
        <end position="71"/>
    </location>
</feature>
<keyword evidence="1" id="KW-0472">Membrane</keyword>
<sequence>MKERAIPALVSLLMISAARASDIASTFHFNPSLSSEANPLVAWWGASAPTLVLINIGTVVAFLLIPLFLYWRYSPAPLATKPATAREFICQQLYGRTLSGAEFHRAMFMAWPLPKNWLQAGRWFGFVITGTMAFASFHAAFSWWAAHEWDLQWYNHLRYRTAIGGYPSLEIISAMTAGIFIAKHYCRMEFESFKRRSAAEADR</sequence>
<evidence type="ECO:0000313" key="3">
    <source>
        <dbReference type="EMBL" id="MCW1916466.1"/>
    </source>
</evidence>
<feature type="signal peptide" evidence="2">
    <location>
        <begin position="1"/>
        <end position="20"/>
    </location>
</feature>
<evidence type="ECO:0000313" key="4">
    <source>
        <dbReference type="Proteomes" id="UP001165653"/>
    </source>
</evidence>
<name>A0ABT3G9D4_9BACT</name>
<evidence type="ECO:0008006" key="5">
    <source>
        <dbReference type="Google" id="ProtNLM"/>
    </source>
</evidence>
<evidence type="ECO:0000256" key="1">
    <source>
        <dbReference type="SAM" id="Phobius"/>
    </source>
</evidence>
<protein>
    <recommendedName>
        <fullName evidence="5">DUF4328 domain-containing protein</fullName>
    </recommendedName>
</protein>
<keyword evidence="1" id="KW-0812">Transmembrane</keyword>